<gene>
    <name evidence="1" type="ORF">B0O95_105207</name>
</gene>
<evidence type="ECO:0000313" key="2">
    <source>
        <dbReference type="Proteomes" id="UP000243096"/>
    </source>
</evidence>
<organism evidence="1 2">
    <name type="scientific">Mycetohabitans endofungorum</name>
    <dbReference type="NCBI Taxonomy" id="417203"/>
    <lineage>
        <taxon>Bacteria</taxon>
        <taxon>Pseudomonadati</taxon>
        <taxon>Pseudomonadota</taxon>
        <taxon>Betaproteobacteria</taxon>
        <taxon>Burkholderiales</taxon>
        <taxon>Burkholderiaceae</taxon>
        <taxon>Mycetohabitans</taxon>
    </lineage>
</organism>
<comment type="caution">
    <text evidence="1">The sequence shown here is derived from an EMBL/GenBank/DDBJ whole genome shotgun (WGS) entry which is preliminary data.</text>
</comment>
<keyword evidence="2" id="KW-1185">Reference proteome</keyword>
<dbReference type="AlphaFoldDB" id="A0A2P5KBB9"/>
<name>A0A2P5KBB9_9BURK</name>
<sequence length="56" mass="6351">MPAPRMSMRKLKEALRLKWACGLSHRQISRAIGKLIADLNQRPPLVPVPRRSSNTC</sequence>
<evidence type="ECO:0000313" key="1">
    <source>
        <dbReference type="EMBL" id="PPB84023.1"/>
    </source>
</evidence>
<proteinExistence type="predicted"/>
<dbReference type="EMBL" id="PRDW01000005">
    <property type="protein sequence ID" value="PPB84023.1"/>
    <property type="molecule type" value="Genomic_DNA"/>
</dbReference>
<reference evidence="1 2" key="1">
    <citation type="submission" date="2018-01" db="EMBL/GenBank/DDBJ databases">
        <title>Genomic Encyclopedia of Type Strains, Phase III (KMG-III): the genomes of soil and plant-associated and newly described type strains.</title>
        <authorList>
            <person name="Whitman W."/>
        </authorList>
    </citation>
    <scope>NUCLEOTIDE SEQUENCE [LARGE SCALE GENOMIC DNA]</scope>
    <source>
        <strain evidence="1 2">HKI456</strain>
    </source>
</reference>
<evidence type="ECO:0008006" key="3">
    <source>
        <dbReference type="Google" id="ProtNLM"/>
    </source>
</evidence>
<dbReference type="Proteomes" id="UP000243096">
    <property type="component" value="Unassembled WGS sequence"/>
</dbReference>
<protein>
    <recommendedName>
        <fullName evidence="3">Transposase</fullName>
    </recommendedName>
</protein>
<accession>A0A2P5KBB9</accession>